<dbReference type="InterPro" id="IPR036410">
    <property type="entry name" value="HSP_DnaJ_Cys-rich_dom_sf"/>
</dbReference>
<accession>W4H7T3</accession>
<dbReference type="Gene3D" id="2.10.230.10">
    <property type="entry name" value="Heat shock protein DnaJ, cysteine-rich domain"/>
    <property type="match status" value="1"/>
</dbReference>
<dbReference type="GeneID" id="20803361"/>
<sequence length="93" mass="10512">MDPSFFRELQQKYAKENVESLDMPESTASMFHDTVCLSSTAAAIDICMQCQGQRIEKVPYNFMVLERTCTGCDGEGVIERKPQPLANSHHKQL</sequence>
<protein>
    <submittedName>
        <fullName evidence="1">Uncharacterized protein</fullName>
    </submittedName>
</protein>
<dbReference type="EMBL" id="KI913115">
    <property type="protein sequence ID" value="ETV87967.1"/>
    <property type="molecule type" value="Genomic_DNA"/>
</dbReference>
<gene>
    <name evidence="1" type="ORF">H257_01365</name>
</gene>
<organism evidence="1">
    <name type="scientific">Aphanomyces astaci</name>
    <name type="common">Crayfish plague agent</name>
    <dbReference type="NCBI Taxonomy" id="112090"/>
    <lineage>
        <taxon>Eukaryota</taxon>
        <taxon>Sar</taxon>
        <taxon>Stramenopiles</taxon>
        <taxon>Oomycota</taxon>
        <taxon>Saprolegniomycetes</taxon>
        <taxon>Saprolegniales</taxon>
        <taxon>Verrucalvaceae</taxon>
        <taxon>Aphanomyces</taxon>
    </lineage>
</organism>
<proteinExistence type="predicted"/>
<evidence type="ECO:0000313" key="1">
    <source>
        <dbReference type="EMBL" id="ETV87967.1"/>
    </source>
</evidence>
<name>W4H7T3_APHAT</name>
<dbReference type="VEuPathDB" id="FungiDB:H257_01365"/>
<dbReference type="SUPFAM" id="SSF57938">
    <property type="entry name" value="DnaJ/Hsp40 cysteine-rich domain"/>
    <property type="match status" value="1"/>
</dbReference>
<dbReference type="OrthoDB" id="70058at2759"/>
<reference evidence="1" key="1">
    <citation type="submission" date="2013-12" db="EMBL/GenBank/DDBJ databases">
        <title>The Genome Sequence of Aphanomyces astaci APO3.</title>
        <authorList>
            <consortium name="The Broad Institute Genomics Platform"/>
            <person name="Russ C."/>
            <person name="Tyler B."/>
            <person name="van West P."/>
            <person name="Dieguez-Uribeondo J."/>
            <person name="Young S.K."/>
            <person name="Zeng Q."/>
            <person name="Gargeya S."/>
            <person name="Fitzgerald M."/>
            <person name="Abouelleil A."/>
            <person name="Alvarado L."/>
            <person name="Chapman S.B."/>
            <person name="Gainer-Dewar J."/>
            <person name="Goldberg J."/>
            <person name="Griggs A."/>
            <person name="Gujja S."/>
            <person name="Hansen M."/>
            <person name="Howarth C."/>
            <person name="Imamovic A."/>
            <person name="Ireland A."/>
            <person name="Larimer J."/>
            <person name="McCowan C."/>
            <person name="Murphy C."/>
            <person name="Pearson M."/>
            <person name="Poon T.W."/>
            <person name="Priest M."/>
            <person name="Roberts A."/>
            <person name="Saif S."/>
            <person name="Shea T."/>
            <person name="Sykes S."/>
            <person name="Wortman J."/>
            <person name="Nusbaum C."/>
            <person name="Birren B."/>
        </authorList>
    </citation>
    <scope>NUCLEOTIDE SEQUENCE [LARGE SCALE GENOMIC DNA]</scope>
    <source>
        <strain evidence="1">APO3</strain>
    </source>
</reference>
<dbReference type="RefSeq" id="XP_009822830.1">
    <property type="nucleotide sequence ID" value="XM_009824528.1"/>
</dbReference>
<dbReference type="AlphaFoldDB" id="W4H7T3"/>